<dbReference type="EMBL" id="ML119646">
    <property type="protein sequence ID" value="RPA87827.1"/>
    <property type="molecule type" value="Genomic_DNA"/>
</dbReference>
<organism evidence="1 2">
    <name type="scientific">Ascobolus immersus RN42</name>
    <dbReference type="NCBI Taxonomy" id="1160509"/>
    <lineage>
        <taxon>Eukaryota</taxon>
        <taxon>Fungi</taxon>
        <taxon>Dikarya</taxon>
        <taxon>Ascomycota</taxon>
        <taxon>Pezizomycotina</taxon>
        <taxon>Pezizomycetes</taxon>
        <taxon>Pezizales</taxon>
        <taxon>Ascobolaceae</taxon>
        <taxon>Ascobolus</taxon>
    </lineage>
</organism>
<protein>
    <submittedName>
        <fullName evidence="1">Uncharacterized protein</fullName>
    </submittedName>
</protein>
<evidence type="ECO:0000313" key="1">
    <source>
        <dbReference type="EMBL" id="RPA87827.1"/>
    </source>
</evidence>
<sequence>MLRCPGAAPEELGGSEACAKKRLGVEVEAWRDLGGSRVCRVESIIEIDLKHAAHAEAVHIIHSFGGPNVGTEAKARKWKGQPPHLRIAKVAGNLLDLKQPLIRVMKAQMKTLRDRVIDLSNSERLFRVGLRVDGLLSSCLRKLQHDDGSTSNDTWKPAITSAFPGDFHAGTRKSFEATILLTGKLKENYCPSLCFLRCRPKGCKAERVTREISNSPGPDYEEHSFDPLCTSQSVQISHKRSSTEQCFHRKLYTKPLSQTFCCFCNRTKETLDSNLSMQAIDAGQAQVVQRIRPADNHYACCQAHFAFALSTSLVKPSTLPNFFLTPPTSRCKLQGSR</sequence>
<name>A0A3N4IQX0_ASCIM</name>
<evidence type="ECO:0000313" key="2">
    <source>
        <dbReference type="Proteomes" id="UP000275078"/>
    </source>
</evidence>
<dbReference type="AlphaFoldDB" id="A0A3N4IQX0"/>
<proteinExistence type="predicted"/>
<gene>
    <name evidence="1" type="ORF">BJ508DRAFT_342508</name>
</gene>
<dbReference type="Proteomes" id="UP000275078">
    <property type="component" value="Unassembled WGS sequence"/>
</dbReference>
<reference evidence="1 2" key="1">
    <citation type="journal article" date="2018" name="Nat. Ecol. Evol.">
        <title>Pezizomycetes genomes reveal the molecular basis of ectomycorrhizal truffle lifestyle.</title>
        <authorList>
            <person name="Murat C."/>
            <person name="Payen T."/>
            <person name="Noel B."/>
            <person name="Kuo A."/>
            <person name="Morin E."/>
            <person name="Chen J."/>
            <person name="Kohler A."/>
            <person name="Krizsan K."/>
            <person name="Balestrini R."/>
            <person name="Da Silva C."/>
            <person name="Montanini B."/>
            <person name="Hainaut M."/>
            <person name="Levati E."/>
            <person name="Barry K.W."/>
            <person name="Belfiori B."/>
            <person name="Cichocki N."/>
            <person name="Clum A."/>
            <person name="Dockter R.B."/>
            <person name="Fauchery L."/>
            <person name="Guy J."/>
            <person name="Iotti M."/>
            <person name="Le Tacon F."/>
            <person name="Lindquist E.A."/>
            <person name="Lipzen A."/>
            <person name="Malagnac F."/>
            <person name="Mello A."/>
            <person name="Molinier V."/>
            <person name="Miyauchi S."/>
            <person name="Poulain J."/>
            <person name="Riccioni C."/>
            <person name="Rubini A."/>
            <person name="Sitrit Y."/>
            <person name="Splivallo R."/>
            <person name="Traeger S."/>
            <person name="Wang M."/>
            <person name="Zifcakova L."/>
            <person name="Wipf D."/>
            <person name="Zambonelli A."/>
            <person name="Paolocci F."/>
            <person name="Nowrousian M."/>
            <person name="Ottonello S."/>
            <person name="Baldrian P."/>
            <person name="Spatafora J.W."/>
            <person name="Henrissat B."/>
            <person name="Nagy L.G."/>
            <person name="Aury J.M."/>
            <person name="Wincker P."/>
            <person name="Grigoriev I.V."/>
            <person name="Bonfante P."/>
            <person name="Martin F.M."/>
        </authorList>
    </citation>
    <scope>NUCLEOTIDE SEQUENCE [LARGE SCALE GENOMIC DNA]</scope>
    <source>
        <strain evidence="1 2">RN42</strain>
    </source>
</reference>
<keyword evidence="2" id="KW-1185">Reference proteome</keyword>
<accession>A0A3N4IQX0</accession>